<organism evidence="1 2">
    <name type="scientific">Mucuna pruriens</name>
    <name type="common">Velvet bean</name>
    <name type="synonym">Dolichos pruriens</name>
    <dbReference type="NCBI Taxonomy" id="157652"/>
    <lineage>
        <taxon>Eukaryota</taxon>
        <taxon>Viridiplantae</taxon>
        <taxon>Streptophyta</taxon>
        <taxon>Embryophyta</taxon>
        <taxon>Tracheophyta</taxon>
        <taxon>Spermatophyta</taxon>
        <taxon>Magnoliopsida</taxon>
        <taxon>eudicotyledons</taxon>
        <taxon>Gunneridae</taxon>
        <taxon>Pentapetalae</taxon>
        <taxon>rosids</taxon>
        <taxon>fabids</taxon>
        <taxon>Fabales</taxon>
        <taxon>Fabaceae</taxon>
        <taxon>Papilionoideae</taxon>
        <taxon>50 kb inversion clade</taxon>
        <taxon>NPAAA clade</taxon>
        <taxon>indigoferoid/millettioid clade</taxon>
        <taxon>Phaseoleae</taxon>
        <taxon>Mucuna</taxon>
    </lineage>
</organism>
<dbReference type="Proteomes" id="UP000257109">
    <property type="component" value="Unassembled WGS sequence"/>
</dbReference>
<evidence type="ECO:0000313" key="2">
    <source>
        <dbReference type="Proteomes" id="UP000257109"/>
    </source>
</evidence>
<feature type="non-terminal residue" evidence="1">
    <location>
        <position position="1"/>
    </location>
</feature>
<comment type="caution">
    <text evidence="1">The sequence shown here is derived from an EMBL/GenBank/DDBJ whole genome shotgun (WGS) entry which is preliminary data.</text>
</comment>
<sequence length="172" mass="19247">MFGDHHKNLRLIWRRNLSFDNSSLVTNNSDSFENSSTKNFAEPKEMENNDRTLKKLATPHYPQLEPAQSYKLKYGLIHLLSKFHGLVGEHPHKHLKEFHAVCDDEPVLRAYQITKANYSIANASSISSSPVQVPHSSSQSISAFGSLMTIAKHSSIAIPRNYAIATSSVGRD</sequence>
<keyword evidence="2" id="KW-1185">Reference proteome</keyword>
<name>A0A371H6N7_MUCPR</name>
<proteinExistence type="predicted"/>
<dbReference type="AlphaFoldDB" id="A0A371H6N7"/>
<dbReference type="EMBL" id="QJKJ01003455">
    <property type="protein sequence ID" value="RDX98431.1"/>
    <property type="molecule type" value="Genomic_DNA"/>
</dbReference>
<reference evidence="1" key="1">
    <citation type="submission" date="2018-05" db="EMBL/GenBank/DDBJ databases">
        <title>Draft genome of Mucuna pruriens seed.</title>
        <authorList>
            <person name="Nnadi N.E."/>
            <person name="Vos R."/>
            <person name="Hasami M.H."/>
            <person name="Devisetty U.K."/>
            <person name="Aguiy J.C."/>
        </authorList>
    </citation>
    <scope>NUCLEOTIDE SEQUENCE [LARGE SCALE GENOMIC DNA]</scope>
    <source>
        <strain evidence="1">JCA_2017</strain>
    </source>
</reference>
<protein>
    <submittedName>
        <fullName evidence="1">Uncharacterized protein</fullName>
    </submittedName>
</protein>
<accession>A0A371H6N7</accession>
<evidence type="ECO:0000313" key="1">
    <source>
        <dbReference type="EMBL" id="RDX98431.1"/>
    </source>
</evidence>
<gene>
    <name evidence="1" type="ORF">CR513_18648</name>
</gene>